<evidence type="ECO:0000313" key="4">
    <source>
        <dbReference type="Proteomes" id="UP000004725"/>
    </source>
</evidence>
<dbReference type="PANTHER" id="PTHR33745">
    <property type="entry name" value="RSBT ANTAGONIST PROTEIN RSBS-RELATED"/>
    <property type="match status" value="1"/>
</dbReference>
<evidence type="ECO:0000259" key="2">
    <source>
        <dbReference type="PROSITE" id="PS50801"/>
    </source>
</evidence>
<gene>
    <name evidence="3" type="ORF">A1A1_00105</name>
</gene>
<comment type="caution">
    <text evidence="3">The sequence shown here is derived from an EMBL/GenBank/DDBJ whole genome shotgun (WGS) entry which is preliminary data.</text>
</comment>
<dbReference type="AlphaFoldDB" id="A0AA87IRL4"/>
<name>A0AA87IRL4_9BACL</name>
<proteinExistence type="predicted"/>
<organism evidence="3 4">
    <name type="scientific">Planococcus antarcticus DSM 14505</name>
    <dbReference type="NCBI Taxonomy" id="1185653"/>
    <lineage>
        <taxon>Bacteria</taxon>
        <taxon>Bacillati</taxon>
        <taxon>Bacillota</taxon>
        <taxon>Bacilli</taxon>
        <taxon>Bacillales</taxon>
        <taxon>Caryophanaceae</taxon>
        <taxon>Planococcus</taxon>
    </lineage>
</organism>
<dbReference type="InterPro" id="IPR036513">
    <property type="entry name" value="STAS_dom_sf"/>
</dbReference>
<dbReference type="Gene3D" id="3.30.750.24">
    <property type="entry name" value="STAS domain"/>
    <property type="match status" value="1"/>
</dbReference>
<dbReference type="Proteomes" id="UP000004725">
    <property type="component" value="Unassembled WGS sequence"/>
</dbReference>
<sequence>MSSLKDFSQYISEHADTLSAEVVESVVQEMHLDIPEWEKEQAASMYIELLGFFGQSLLKGGQVEVPEALIEWSKSNAEMQVASGGKISEIVIRYPVTRQIFSEVFTRLSLKFGLSVVESANAIKGINAILDVSLNETFYAFERFSERYQAEKQVELLNLSAPIVPILEDVVVLPLIGVIDSYRIAHIMNNVIPRIAEMNVNHVITDFSGVLTIDDHIAQSLQEIGGTLRLMGIHVIIAGLRPDLVQTIVHSGIDMLDADVYATVKQALESVKY</sequence>
<protein>
    <submittedName>
        <fullName evidence="3">YtvA-like protein</fullName>
    </submittedName>
</protein>
<dbReference type="InterPro" id="IPR051932">
    <property type="entry name" value="Bact_StressResp_Reg"/>
</dbReference>
<reference evidence="3 4" key="1">
    <citation type="journal article" date="2012" name="J. Bacteriol.">
        <title>Genome Sequence of the Antarctic Psychrophile Bacterium Planococcus antarcticus DSM 14505.</title>
        <authorList>
            <person name="Margolles A."/>
            <person name="Gueimonde M."/>
            <person name="Sanchez B."/>
        </authorList>
    </citation>
    <scope>NUCLEOTIDE SEQUENCE [LARGE SCALE GENOMIC DNA]</scope>
    <source>
        <strain evidence="3 4">DSM 14505</strain>
    </source>
</reference>
<feature type="domain" description="STAS" evidence="2">
    <location>
        <begin position="160"/>
        <end position="271"/>
    </location>
</feature>
<evidence type="ECO:0000256" key="1">
    <source>
        <dbReference type="ARBA" id="ARBA00022553"/>
    </source>
</evidence>
<dbReference type="Pfam" id="PF01740">
    <property type="entry name" value="STAS"/>
    <property type="match status" value="1"/>
</dbReference>
<evidence type="ECO:0000313" key="3">
    <source>
        <dbReference type="EMBL" id="EIM08453.1"/>
    </source>
</evidence>
<dbReference type="SUPFAM" id="SSF52091">
    <property type="entry name" value="SpoIIaa-like"/>
    <property type="match status" value="1"/>
</dbReference>
<dbReference type="PROSITE" id="PS50801">
    <property type="entry name" value="STAS"/>
    <property type="match status" value="1"/>
</dbReference>
<dbReference type="CDD" id="cd07041">
    <property type="entry name" value="STAS_RsbR_RsbS_like"/>
    <property type="match status" value="1"/>
</dbReference>
<keyword evidence="1" id="KW-0597">Phosphoprotein</keyword>
<accession>A0AA87IRL4</accession>
<dbReference type="RefSeq" id="WP_006828051.1">
    <property type="nucleotide sequence ID" value="NZ_AJYB01000002.1"/>
</dbReference>
<dbReference type="EMBL" id="AJYB01000002">
    <property type="protein sequence ID" value="EIM08453.1"/>
    <property type="molecule type" value="Genomic_DNA"/>
</dbReference>
<dbReference type="PANTHER" id="PTHR33745:SF3">
    <property type="entry name" value="RSBT CO-ANTAGONIST PROTEIN RSBRC"/>
    <property type="match status" value="1"/>
</dbReference>
<dbReference type="InterPro" id="IPR002645">
    <property type="entry name" value="STAS_dom"/>
</dbReference>